<keyword evidence="3" id="KW-1185">Reference proteome</keyword>
<proteinExistence type="predicted"/>
<dbReference type="AlphaFoldDB" id="A0A840WL45"/>
<reference evidence="2 3" key="1">
    <citation type="submission" date="2020-08" db="EMBL/GenBank/DDBJ databases">
        <title>Genomic Encyclopedia of Type Strains, Phase IV (KMG-IV): sequencing the most valuable type-strain genomes for metagenomic binning, comparative biology and taxonomic classification.</title>
        <authorList>
            <person name="Goeker M."/>
        </authorList>
    </citation>
    <scope>NUCLEOTIDE SEQUENCE [LARGE SCALE GENOMIC DNA]</scope>
    <source>
        <strain evidence="2 3">DSM 103377</strain>
    </source>
</reference>
<sequence>MDGVLVTKSKFAETLGVGKSAVSNWIERGIISPDAIVGEGRNAKINLEAAREQVRRNRDIGQSLGNGIATRTTVSPVHTTAPTQPMGSAVSTERGDADPDRPSVNPVLPLADTIEDQLKRAKLEEQLRRNRLQAAEEALRGGKLMSADDAREQMTRVAGMMMQIFEGALTDFAAALASQFDIPQRDALHMLKNEFRTVRKTATMKQRALAKQTPTEVTTELEFDA</sequence>
<evidence type="ECO:0000313" key="3">
    <source>
        <dbReference type="Proteomes" id="UP000553766"/>
    </source>
</evidence>
<comment type="caution">
    <text evidence="2">The sequence shown here is derived from an EMBL/GenBank/DDBJ whole genome shotgun (WGS) entry which is preliminary data.</text>
</comment>
<name>A0A840WL45_9RHOB</name>
<gene>
    <name evidence="2" type="ORF">FHS89_001799</name>
</gene>
<keyword evidence="2" id="KW-0238">DNA-binding</keyword>
<accession>A0A840WL45</accession>
<evidence type="ECO:0000313" key="2">
    <source>
        <dbReference type="EMBL" id="MBB5515779.1"/>
    </source>
</evidence>
<dbReference type="Proteomes" id="UP000553766">
    <property type="component" value="Unassembled WGS sequence"/>
</dbReference>
<dbReference type="GO" id="GO:0003677">
    <property type="term" value="F:DNA binding"/>
    <property type="evidence" value="ECO:0007669"/>
    <property type="project" value="UniProtKB-KW"/>
</dbReference>
<dbReference type="EMBL" id="JACIJS010000005">
    <property type="protein sequence ID" value="MBB5515779.1"/>
    <property type="molecule type" value="Genomic_DNA"/>
</dbReference>
<protein>
    <submittedName>
        <fullName evidence="2">DNA-binding XRE family transcriptional regulator</fullName>
    </submittedName>
</protein>
<feature type="region of interest" description="Disordered" evidence="1">
    <location>
        <begin position="63"/>
        <end position="107"/>
    </location>
</feature>
<feature type="compositionally biased region" description="Polar residues" evidence="1">
    <location>
        <begin position="63"/>
        <end position="91"/>
    </location>
</feature>
<evidence type="ECO:0000256" key="1">
    <source>
        <dbReference type="SAM" id="MobiDB-lite"/>
    </source>
</evidence>
<organism evidence="2 3">
    <name type="scientific">Rubricella aquisinus</name>
    <dbReference type="NCBI Taxonomy" id="2028108"/>
    <lineage>
        <taxon>Bacteria</taxon>
        <taxon>Pseudomonadati</taxon>
        <taxon>Pseudomonadota</taxon>
        <taxon>Alphaproteobacteria</taxon>
        <taxon>Rhodobacterales</taxon>
        <taxon>Paracoccaceae</taxon>
        <taxon>Rubricella</taxon>
    </lineage>
</organism>
<dbReference type="RefSeq" id="WP_184010809.1">
    <property type="nucleotide sequence ID" value="NZ_JACIJS010000005.1"/>
</dbReference>